<sequence length="325" mass="37414">MPKNRNGPDAFSSIHRRGPDMQHQAQRPPALVEPDGKRYSLYNRQVSYLGWQFNLRMSTLSGPQLFDVRFRGDRIAYEISLQELVVIYSAHNPMHQVADVADSASYLGTMAKSLVPGADCPESSTFISNTLAGQLIKGPVRFPNVWCMFEHTSSLPLRRHMAYGFVHGSFYGGMMDSHLTLRTVLTFGNYDYVVDFSFHQNGLMDVQIASTGYLMVSPYSKEDSNYGFRVQDHIIGNLHHHLFHFKVDMDVGGSTENRYSTLDIHKDKTLLTSDRRVTYYQTKIKQSLKSKERNALYKYNFEKPAYHIVHNNNNKTRFDEMRGYR</sequence>
<dbReference type="GO" id="GO:0005886">
    <property type="term" value="C:plasma membrane"/>
    <property type="evidence" value="ECO:0007669"/>
    <property type="project" value="TreeGrafter"/>
</dbReference>
<evidence type="ECO:0000256" key="4">
    <source>
        <dbReference type="SAM" id="MobiDB-lite"/>
    </source>
</evidence>
<dbReference type="AlphaFoldDB" id="A0AAV4HR84"/>
<dbReference type="EC" id="1.4.3.-" evidence="3"/>
<feature type="modified residue" description="2',4',5'-topaquinone" evidence="2">
    <location>
        <position position="190"/>
    </location>
</feature>
<dbReference type="Proteomes" id="UP000762676">
    <property type="component" value="Unassembled WGS sequence"/>
</dbReference>
<evidence type="ECO:0000313" key="7">
    <source>
        <dbReference type="Proteomes" id="UP000762676"/>
    </source>
</evidence>
<keyword evidence="3" id="KW-0560">Oxidoreductase</keyword>
<comment type="cofactor">
    <cofactor evidence="3">
        <name>Cu cation</name>
        <dbReference type="ChEBI" id="CHEBI:23378"/>
    </cofactor>
    <text evidence="3">Contains 1 topaquinone per subunit.</text>
</comment>
<protein>
    <recommendedName>
        <fullName evidence="3">Amine oxidase</fullName>
        <ecNumber evidence="3">1.4.3.-</ecNumber>
    </recommendedName>
</protein>
<dbReference type="PRINTS" id="PR00766">
    <property type="entry name" value="CUDAOXIDASE"/>
</dbReference>
<evidence type="ECO:0000256" key="1">
    <source>
        <dbReference type="PIRSR" id="PIRSR600269-50"/>
    </source>
</evidence>
<feature type="domain" description="Copper amine oxidase catalytic" evidence="5">
    <location>
        <begin position="30"/>
        <end position="325"/>
    </location>
</feature>
<dbReference type="GO" id="GO:0008131">
    <property type="term" value="F:primary methylamine oxidase activity"/>
    <property type="evidence" value="ECO:0007669"/>
    <property type="project" value="InterPro"/>
</dbReference>
<dbReference type="Gene3D" id="2.70.98.20">
    <property type="entry name" value="Copper amine oxidase, catalytic domain"/>
    <property type="match status" value="1"/>
</dbReference>
<feature type="active site" description="Schiff-base intermediate with substrate; via topaquinone" evidence="1">
    <location>
        <position position="190"/>
    </location>
</feature>
<dbReference type="Pfam" id="PF01179">
    <property type="entry name" value="Cu_amine_oxid"/>
    <property type="match status" value="1"/>
</dbReference>
<keyword evidence="3" id="KW-0479">Metal-binding</keyword>
<dbReference type="SUPFAM" id="SSF49998">
    <property type="entry name" value="Amine oxidase catalytic domain"/>
    <property type="match status" value="1"/>
</dbReference>
<comment type="similarity">
    <text evidence="3">Belongs to the copper/topaquinone oxidase family.</text>
</comment>
<keyword evidence="7" id="KW-1185">Reference proteome</keyword>
<keyword evidence="1 3" id="KW-0801">TPQ</keyword>
<proteinExistence type="inferred from homology"/>
<evidence type="ECO:0000256" key="3">
    <source>
        <dbReference type="RuleBase" id="RU000672"/>
    </source>
</evidence>
<keyword evidence="3" id="KW-0186">Copper</keyword>
<feature type="active site" description="Proton acceptor" evidence="1">
    <location>
        <position position="102"/>
    </location>
</feature>
<organism evidence="6 7">
    <name type="scientific">Elysia marginata</name>
    <dbReference type="NCBI Taxonomy" id="1093978"/>
    <lineage>
        <taxon>Eukaryota</taxon>
        <taxon>Metazoa</taxon>
        <taxon>Spiralia</taxon>
        <taxon>Lophotrochozoa</taxon>
        <taxon>Mollusca</taxon>
        <taxon>Gastropoda</taxon>
        <taxon>Heterobranchia</taxon>
        <taxon>Euthyneura</taxon>
        <taxon>Panpulmonata</taxon>
        <taxon>Sacoglossa</taxon>
        <taxon>Placobranchoidea</taxon>
        <taxon>Plakobranchidae</taxon>
        <taxon>Elysia</taxon>
    </lineage>
</organism>
<evidence type="ECO:0000259" key="5">
    <source>
        <dbReference type="Pfam" id="PF01179"/>
    </source>
</evidence>
<evidence type="ECO:0000313" key="6">
    <source>
        <dbReference type="EMBL" id="GFS00424.1"/>
    </source>
</evidence>
<dbReference type="EMBL" id="BMAT01002168">
    <property type="protein sequence ID" value="GFS00424.1"/>
    <property type="molecule type" value="Genomic_DNA"/>
</dbReference>
<comment type="caution">
    <text evidence="6">The sequence shown here is derived from an EMBL/GenBank/DDBJ whole genome shotgun (WGS) entry which is preliminary data.</text>
</comment>
<dbReference type="InterPro" id="IPR000269">
    <property type="entry name" value="Cu_amine_oxidase"/>
</dbReference>
<dbReference type="InterPro" id="IPR036460">
    <property type="entry name" value="Cu_amine_oxidase_C_sf"/>
</dbReference>
<comment type="PTM">
    <text evidence="2 3">Topaquinone (TPQ) is generated by copper-dependent autoxidation of a specific tyrosyl residue.</text>
</comment>
<dbReference type="PANTHER" id="PTHR10638:SF20">
    <property type="entry name" value="AMINE OXIDASE"/>
    <property type="match status" value="1"/>
</dbReference>
<accession>A0AAV4HR84</accession>
<evidence type="ECO:0000256" key="2">
    <source>
        <dbReference type="PIRSR" id="PIRSR600269-51"/>
    </source>
</evidence>
<name>A0AAV4HR84_9GAST</name>
<dbReference type="GO" id="GO:0048038">
    <property type="term" value="F:quinone binding"/>
    <property type="evidence" value="ECO:0007669"/>
    <property type="project" value="InterPro"/>
</dbReference>
<feature type="region of interest" description="Disordered" evidence="4">
    <location>
        <begin position="1"/>
        <end position="34"/>
    </location>
</feature>
<dbReference type="GO" id="GO:0009308">
    <property type="term" value="P:amine metabolic process"/>
    <property type="evidence" value="ECO:0007669"/>
    <property type="project" value="UniProtKB-UniRule"/>
</dbReference>
<dbReference type="GO" id="GO:0005507">
    <property type="term" value="F:copper ion binding"/>
    <property type="evidence" value="ECO:0007669"/>
    <property type="project" value="InterPro"/>
</dbReference>
<reference evidence="6 7" key="1">
    <citation type="journal article" date="2021" name="Elife">
        <title>Chloroplast acquisition without the gene transfer in kleptoplastic sea slugs, Plakobranchus ocellatus.</title>
        <authorList>
            <person name="Maeda T."/>
            <person name="Takahashi S."/>
            <person name="Yoshida T."/>
            <person name="Shimamura S."/>
            <person name="Takaki Y."/>
            <person name="Nagai Y."/>
            <person name="Toyoda A."/>
            <person name="Suzuki Y."/>
            <person name="Arimoto A."/>
            <person name="Ishii H."/>
            <person name="Satoh N."/>
            <person name="Nishiyama T."/>
            <person name="Hasebe M."/>
            <person name="Maruyama T."/>
            <person name="Minagawa J."/>
            <person name="Obokata J."/>
            <person name="Shigenobu S."/>
        </authorList>
    </citation>
    <scope>NUCLEOTIDE SEQUENCE [LARGE SCALE GENOMIC DNA]</scope>
</reference>
<dbReference type="InterPro" id="IPR015798">
    <property type="entry name" value="Cu_amine_oxidase_C"/>
</dbReference>
<gene>
    <name evidence="6" type="ORF">ElyMa_001071100</name>
</gene>
<dbReference type="PANTHER" id="PTHR10638">
    <property type="entry name" value="COPPER AMINE OXIDASE"/>
    <property type="match status" value="1"/>
</dbReference>